<sequence length="88" mass="9664">MARHLAIATAHPHLLTSAFETLRGLVNCAADRLSYWRFRHTASFSCEHCGITRVPPANTGAELRRARELATDHSRHGFHAGAPTVYGA</sequence>
<dbReference type="AlphaFoldDB" id="A0A421B2F4"/>
<comment type="caution">
    <text evidence="1">The sequence shown here is derived from an EMBL/GenBank/DDBJ whole genome shotgun (WGS) entry which is preliminary data.</text>
</comment>
<accession>A0A421B2F4</accession>
<dbReference type="EMBL" id="RCDD01000003">
    <property type="protein sequence ID" value="RLK58453.1"/>
    <property type="molecule type" value="Genomic_DNA"/>
</dbReference>
<dbReference type="Proteomes" id="UP000282454">
    <property type="component" value="Unassembled WGS sequence"/>
</dbReference>
<keyword evidence="2" id="KW-1185">Reference proteome</keyword>
<dbReference type="RefSeq" id="WP_121392868.1">
    <property type="nucleotide sequence ID" value="NZ_RCDD01000003.1"/>
</dbReference>
<organism evidence="1 2">
    <name type="scientific">Actinokineospora cianjurensis</name>
    <dbReference type="NCBI Taxonomy" id="585224"/>
    <lineage>
        <taxon>Bacteria</taxon>
        <taxon>Bacillati</taxon>
        <taxon>Actinomycetota</taxon>
        <taxon>Actinomycetes</taxon>
        <taxon>Pseudonocardiales</taxon>
        <taxon>Pseudonocardiaceae</taxon>
        <taxon>Actinokineospora</taxon>
    </lineage>
</organism>
<protein>
    <submittedName>
        <fullName evidence="1">Uncharacterized protein</fullName>
    </submittedName>
</protein>
<gene>
    <name evidence="1" type="ORF">CLV68_4558</name>
</gene>
<proteinExistence type="predicted"/>
<evidence type="ECO:0000313" key="1">
    <source>
        <dbReference type="EMBL" id="RLK58453.1"/>
    </source>
</evidence>
<reference evidence="1 2" key="1">
    <citation type="submission" date="2018-10" db="EMBL/GenBank/DDBJ databases">
        <title>Genomic Encyclopedia of Archaeal and Bacterial Type Strains, Phase II (KMG-II): from individual species to whole genera.</title>
        <authorList>
            <person name="Goeker M."/>
        </authorList>
    </citation>
    <scope>NUCLEOTIDE SEQUENCE [LARGE SCALE GENOMIC DNA]</scope>
    <source>
        <strain evidence="1 2">DSM 45657</strain>
    </source>
</reference>
<evidence type="ECO:0000313" key="2">
    <source>
        <dbReference type="Proteomes" id="UP000282454"/>
    </source>
</evidence>
<name>A0A421B2F4_9PSEU</name>